<dbReference type="EMBL" id="GBRH01243127">
    <property type="protein sequence ID" value="JAD54768.1"/>
    <property type="molecule type" value="Transcribed_RNA"/>
</dbReference>
<reference evidence="1" key="1">
    <citation type="submission" date="2014-09" db="EMBL/GenBank/DDBJ databases">
        <authorList>
            <person name="Magalhaes I.L.F."/>
            <person name="Oliveira U."/>
            <person name="Santos F.R."/>
            <person name="Vidigal T.H.D.A."/>
            <person name="Brescovit A.D."/>
            <person name="Santos A.J."/>
        </authorList>
    </citation>
    <scope>NUCLEOTIDE SEQUENCE</scope>
    <source>
        <tissue evidence="1">Shoot tissue taken approximately 20 cm above the soil surface</tissue>
    </source>
</reference>
<protein>
    <submittedName>
        <fullName evidence="1">Uncharacterized protein</fullName>
    </submittedName>
</protein>
<sequence length="57" mass="6207">MTLFPKYETIKVNGTRFVVHTGLGVETVAISNSALLSSRTTNFSAKIQCMNSILTKS</sequence>
<organism evidence="1">
    <name type="scientific">Arundo donax</name>
    <name type="common">Giant reed</name>
    <name type="synonym">Donax arundinaceus</name>
    <dbReference type="NCBI Taxonomy" id="35708"/>
    <lineage>
        <taxon>Eukaryota</taxon>
        <taxon>Viridiplantae</taxon>
        <taxon>Streptophyta</taxon>
        <taxon>Embryophyta</taxon>
        <taxon>Tracheophyta</taxon>
        <taxon>Spermatophyta</taxon>
        <taxon>Magnoliopsida</taxon>
        <taxon>Liliopsida</taxon>
        <taxon>Poales</taxon>
        <taxon>Poaceae</taxon>
        <taxon>PACMAD clade</taxon>
        <taxon>Arundinoideae</taxon>
        <taxon>Arundineae</taxon>
        <taxon>Arundo</taxon>
    </lineage>
</organism>
<name>A0A0A9AY09_ARUDO</name>
<proteinExistence type="predicted"/>
<accession>A0A0A9AY09</accession>
<evidence type="ECO:0000313" key="1">
    <source>
        <dbReference type="EMBL" id="JAD54768.1"/>
    </source>
</evidence>
<reference evidence="1" key="2">
    <citation type="journal article" date="2015" name="Data Brief">
        <title>Shoot transcriptome of the giant reed, Arundo donax.</title>
        <authorList>
            <person name="Barrero R.A."/>
            <person name="Guerrero F.D."/>
            <person name="Moolhuijzen P."/>
            <person name="Goolsby J.A."/>
            <person name="Tidwell J."/>
            <person name="Bellgard S.E."/>
            <person name="Bellgard M.I."/>
        </authorList>
    </citation>
    <scope>NUCLEOTIDE SEQUENCE</scope>
    <source>
        <tissue evidence="1">Shoot tissue taken approximately 20 cm above the soil surface</tissue>
    </source>
</reference>
<dbReference type="AlphaFoldDB" id="A0A0A9AY09"/>